<proteinExistence type="predicted"/>
<dbReference type="AlphaFoldDB" id="A0A9Q0GV60"/>
<dbReference type="InterPro" id="IPR011990">
    <property type="entry name" value="TPR-like_helical_dom_sf"/>
</dbReference>
<keyword evidence="4" id="KW-1185">Reference proteome</keyword>
<dbReference type="Pfam" id="PF01535">
    <property type="entry name" value="PPR"/>
    <property type="match status" value="6"/>
</dbReference>
<dbReference type="InterPro" id="IPR046960">
    <property type="entry name" value="PPR_At4g14850-like_plant"/>
</dbReference>
<dbReference type="PANTHER" id="PTHR47926">
    <property type="entry name" value="PENTATRICOPEPTIDE REPEAT-CONTAINING PROTEIN"/>
    <property type="match status" value="1"/>
</dbReference>
<name>A0A9Q0GV60_9MAGN</name>
<dbReference type="PROSITE" id="PS51375">
    <property type="entry name" value="PPR"/>
    <property type="match status" value="3"/>
</dbReference>
<dbReference type="SUPFAM" id="SSF48452">
    <property type="entry name" value="TPR-like"/>
    <property type="match status" value="1"/>
</dbReference>
<gene>
    <name evidence="3" type="ORF">NE237_011171</name>
</gene>
<feature type="repeat" description="PPR" evidence="2">
    <location>
        <begin position="267"/>
        <end position="301"/>
    </location>
</feature>
<feature type="repeat" description="PPR" evidence="2">
    <location>
        <begin position="361"/>
        <end position="395"/>
    </location>
</feature>
<comment type="caution">
    <text evidence="3">The sequence shown here is derived from an EMBL/GenBank/DDBJ whole genome shotgun (WGS) entry which is preliminary data.</text>
</comment>
<evidence type="ECO:0008006" key="5">
    <source>
        <dbReference type="Google" id="ProtNLM"/>
    </source>
</evidence>
<reference evidence="3" key="1">
    <citation type="journal article" date="2023" name="Plant J.">
        <title>The genome of the king protea, Protea cynaroides.</title>
        <authorList>
            <person name="Chang J."/>
            <person name="Duong T.A."/>
            <person name="Schoeman C."/>
            <person name="Ma X."/>
            <person name="Roodt D."/>
            <person name="Barker N."/>
            <person name="Li Z."/>
            <person name="Van de Peer Y."/>
            <person name="Mizrachi E."/>
        </authorList>
    </citation>
    <scope>NUCLEOTIDE SEQUENCE</scope>
    <source>
        <tissue evidence="3">Young leaves</tissue>
    </source>
</reference>
<evidence type="ECO:0000256" key="2">
    <source>
        <dbReference type="PROSITE-ProRule" id="PRU00708"/>
    </source>
</evidence>
<dbReference type="GO" id="GO:0003723">
    <property type="term" value="F:RNA binding"/>
    <property type="evidence" value="ECO:0007669"/>
    <property type="project" value="InterPro"/>
</dbReference>
<protein>
    <recommendedName>
        <fullName evidence="5">Pentatricopeptide repeat-containing protein</fullName>
    </recommendedName>
</protein>
<organism evidence="3 4">
    <name type="scientific">Protea cynaroides</name>
    <dbReference type="NCBI Taxonomy" id="273540"/>
    <lineage>
        <taxon>Eukaryota</taxon>
        <taxon>Viridiplantae</taxon>
        <taxon>Streptophyta</taxon>
        <taxon>Embryophyta</taxon>
        <taxon>Tracheophyta</taxon>
        <taxon>Spermatophyta</taxon>
        <taxon>Magnoliopsida</taxon>
        <taxon>Proteales</taxon>
        <taxon>Proteaceae</taxon>
        <taxon>Protea</taxon>
    </lineage>
</organism>
<dbReference type="InterPro" id="IPR002885">
    <property type="entry name" value="PPR_rpt"/>
</dbReference>
<dbReference type="PANTHER" id="PTHR47926:SF342">
    <property type="entry name" value="TETRATRICOPEPTIDE-LIKE HELICAL DOMAIN-CONTAINING PROTEIN-RELATED"/>
    <property type="match status" value="1"/>
</dbReference>
<dbReference type="OrthoDB" id="785790at2759"/>
<feature type="repeat" description="PPR" evidence="2">
    <location>
        <begin position="79"/>
        <end position="113"/>
    </location>
</feature>
<dbReference type="EMBL" id="JAMYWD010000011">
    <property type="protein sequence ID" value="KAJ4954388.1"/>
    <property type="molecule type" value="Genomic_DNA"/>
</dbReference>
<dbReference type="FunFam" id="1.25.40.10:FF:000090">
    <property type="entry name" value="Pentatricopeptide repeat-containing protein, chloroplastic"/>
    <property type="match status" value="1"/>
</dbReference>
<dbReference type="FunFam" id="1.25.40.10:FF:000285">
    <property type="entry name" value="Pentatricopeptide repeat-containing protein, chloroplastic"/>
    <property type="match status" value="1"/>
</dbReference>
<evidence type="ECO:0000313" key="4">
    <source>
        <dbReference type="Proteomes" id="UP001141806"/>
    </source>
</evidence>
<dbReference type="Pfam" id="PF13041">
    <property type="entry name" value="PPR_2"/>
    <property type="match status" value="1"/>
</dbReference>
<dbReference type="GO" id="GO:0009451">
    <property type="term" value="P:RNA modification"/>
    <property type="evidence" value="ECO:0007669"/>
    <property type="project" value="InterPro"/>
</dbReference>
<keyword evidence="1" id="KW-0677">Repeat</keyword>
<dbReference type="Proteomes" id="UP001141806">
    <property type="component" value="Unassembled WGS sequence"/>
</dbReference>
<dbReference type="NCBIfam" id="TIGR00756">
    <property type="entry name" value="PPR"/>
    <property type="match status" value="4"/>
</dbReference>
<dbReference type="Gene3D" id="1.25.40.10">
    <property type="entry name" value="Tetratricopeptide repeat domain"/>
    <property type="match status" value="3"/>
</dbReference>
<accession>A0A9Q0GV60</accession>
<evidence type="ECO:0000256" key="1">
    <source>
        <dbReference type="ARBA" id="ARBA00022737"/>
    </source>
</evidence>
<evidence type="ECO:0000313" key="3">
    <source>
        <dbReference type="EMBL" id="KAJ4954388.1"/>
    </source>
</evidence>
<sequence>MNLPFPPIQSNHFVHSIVARACGSSAGHYLLLGKCVRACVIKSGFVPNVVVETAFLGIYAKSGFIELSRKVFDEMPQRNSISWNAMIAGYARNGMEALGLQLFYQMKCMDCQIQDEFAVSTALAACAGINGLNFGMQVHAFLLTVVLSQNVLIHSVICTFDVVRSLALRRYNDAITRVVQDSNFIEIAAIDHSVVVFVLTACAKLSLLRVGKQVHGLIITLLGSHLNWVSDEEDVAIIGSALIDMYCKCSSVREARQVFDWLHPTRHISHWNAMITSYIHAGLLEDAKECFREMPERDLISWTTMISGNVQHRLPQHGLTLLAKMYTNEDGLMLEALINMYSKSGLLNYAQRVFDQILEKNVISWTSMITGYAIHGIGSQALEIFQQMLETGVKPNEVTFVSVLIACNHCGFVQEGMRYFKLMKDKYGILPRADHYTCVIDLLGRAGRLTEARSLLEEIADEDISDASSSETIWGAFLGACRLHGDVEIGIRVAKKMLEKKQEVSSTCITLSNFYAAVGMWDEAYKSFLHLSRDSRTEFQRDFGGAMAAMLILRVLSLFFRDEEDIVGPILTHFGVKLKLWCGEIEGVFEFLSCHTQANKRSDEDGDCLVLFQKYRLHTCRVPVTAAIANQSVVESGGLWMPQD</sequence>